<evidence type="ECO:0000256" key="5">
    <source>
        <dbReference type="ARBA" id="ARBA00022827"/>
    </source>
</evidence>
<evidence type="ECO:0000256" key="7">
    <source>
        <dbReference type="ARBA" id="ARBA00022990"/>
    </source>
</evidence>
<keyword evidence="8" id="KW-0560">Oxidoreductase</keyword>
<comment type="similarity">
    <text evidence="3">Belongs to the GcvT family.</text>
</comment>
<dbReference type="SUPFAM" id="SSF54373">
    <property type="entry name" value="FAD-linked reductases, C-terminal domain"/>
    <property type="match status" value="1"/>
</dbReference>
<name>A0A7L0TBW8_PODPO</name>
<sequence length="838" mass="93290">KETQSPSSGKDRADTVIIGGGCVGVSLAYHLAKAGLKDVVLLEKSELTAGSTWHAAGLTTYFHPGINLKKIHSYSIKLYEKLEEETGQVVGFHQPGSIRIASTPTRVDEFKYQMTRAGWHPTEQYLITPEKVQELFPLLNMDMVLAGLYNPGDGHIDPYSLTMALAAGARKYGAQLNYPVQVTNLNARSDGTWEVETPLGIIRAKRIVNTAGFWAREIGKMIGLQHPLIPVHHQYVVTSTIPEVKALKTELPVIRDLEGSYYLRQERDGLLFGPYESEEKMKLQDSWVTNGVPPGFGKELFESDLDRIMEHIEAAMEMVPVLKNADIINTIAGPITYSPDILPMVGPHQGARNYWVAIGFGYGIIHAGGIGKYLSDWILEREPPFDLIELDPNRYGKWTTTEYTAAKARESYGFNNIGKKVFLKIYLYPENRFQQSLPLDISVYIYICPGFSQDGAGFVSSSSCGLDLVCQNGDNTLLPSFRRTNWFDPVGREYKQVMEKVGVIDLSPFGKFKVKGTDSVKLLDHLFANVVPKVGSTNISHMLTPKGKVYAELTVSQLYPGEFMLVTGSGSELHDLRWIEEEVARGGYKVEIENMTDEMGVLGVAGPYARQILQKLTSEDLSDGSFKFLQSRHLKLSGIAVTAIRISYTGELGWELYHRKEDSVALYSAIMEAGQKEGIDNFGTYALNALRLEKGFRAWGAEMNCDTNPLEAGLEYFVKLNKPADFTGKQALKQIKEKGLKRRLVYLTLETDNVDPEGNESVWHNGKVIGNTTSGSFSYSAQQSLAFAYVPTELSKVGQKMEVELLGKNYPATIIQEPLVLTEPTRMRLQRKGESPKI</sequence>
<dbReference type="Gene3D" id="3.50.50.60">
    <property type="entry name" value="FAD/NAD(P)-binding domain"/>
    <property type="match status" value="1"/>
</dbReference>
<dbReference type="InterPro" id="IPR006076">
    <property type="entry name" value="FAD-dep_OxRdtase"/>
</dbReference>
<evidence type="ECO:0000256" key="12">
    <source>
        <dbReference type="ARBA" id="ARBA00060516"/>
    </source>
</evidence>
<dbReference type="GO" id="GO:0019695">
    <property type="term" value="P:choline metabolic process"/>
    <property type="evidence" value="ECO:0007669"/>
    <property type="project" value="UniProtKB-ARBA"/>
</dbReference>
<dbReference type="InterPro" id="IPR028896">
    <property type="entry name" value="GcvT/YgfZ/DmdA"/>
</dbReference>
<evidence type="ECO:0000256" key="9">
    <source>
        <dbReference type="ARBA" id="ARBA00023128"/>
    </source>
</evidence>
<evidence type="ECO:0000256" key="8">
    <source>
        <dbReference type="ARBA" id="ARBA00023002"/>
    </source>
</evidence>
<evidence type="ECO:0000256" key="15">
    <source>
        <dbReference type="ARBA" id="ARBA00081701"/>
    </source>
</evidence>
<dbReference type="Gene3D" id="3.30.1360.120">
    <property type="entry name" value="Probable tRNA modification gtpase trme, domain 1"/>
    <property type="match status" value="1"/>
</dbReference>
<evidence type="ECO:0000259" key="17">
    <source>
        <dbReference type="Pfam" id="PF01571"/>
    </source>
</evidence>
<keyword evidence="4" id="KW-0285">Flavoprotein</keyword>
<gene>
    <name evidence="19" type="primary">Dmgdh</name>
    <name evidence="19" type="ORF">PODPOD_R01198</name>
</gene>
<keyword evidence="5" id="KW-0274">FAD</keyword>
<keyword evidence="20" id="KW-1185">Reference proteome</keyword>
<dbReference type="Proteomes" id="UP000555275">
    <property type="component" value="Unassembled WGS sequence"/>
</dbReference>
<dbReference type="Pfam" id="PF01571">
    <property type="entry name" value="GCV_T"/>
    <property type="match status" value="1"/>
</dbReference>
<dbReference type="PANTHER" id="PTHR43757:SF2">
    <property type="entry name" value="AMINOMETHYLTRANSFERASE, MITOCHONDRIAL"/>
    <property type="match status" value="1"/>
</dbReference>
<evidence type="ECO:0000256" key="14">
    <source>
        <dbReference type="ARBA" id="ARBA00074811"/>
    </source>
</evidence>
<dbReference type="GO" id="GO:0005739">
    <property type="term" value="C:mitochondrion"/>
    <property type="evidence" value="ECO:0007669"/>
    <property type="project" value="UniProtKB-SubCell"/>
</dbReference>
<organism evidence="19 20">
    <name type="scientific">Podilymbus podiceps</name>
    <name type="common">Pied-billed grebe</name>
    <dbReference type="NCBI Taxonomy" id="9252"/>
    <lineage>
        <taxon>Eukaryota</taxon>
        <taxon>Metazoa</taxon>
        <taxon>Chordata</taxon>
        <taxon>Craniata</taxon>
        <taxon>Vertebrata</taxon>
        <taxon>Euteleostomi</taxon>
        <taxon>Archelosauria</taxon>
        <taxon>Archosauria</taxon>
        <taxon>Dinosauria</taxon>
        <taxon>Saurischia</taxon>
        <taxon>Theropoda</taxon>
        <taxon>Coelurosauria</taxon>
        <taxon>Aves</taxon>
        <taxon>Neognathae</taxon>
        <taxon>Neoaves</taxon>
        <taxon>Mirandornithes</taxon>
        <taxon>Podicipediformes</taxon>
        <taxon>Podicipedidae</taxon>
        <taxon>Podilymbus</taxon>
    </lineage>
</organism>
<proteinExistence type="inferred from homology"/>
<evidence type="ECO:0000259" key="18">
    <source>
        <dbReference type="Pfam" id="PF08669"/>
    </source>
</evidence>
<feature type="domain" description="GCVT N-terminal" evidence="17">
    <location>
        <begin position="481"/>
        <end position="722"/>
    </location>
</feature>
<feature type="domain" description="FAD dependent oxidoreductase" evidence="16">
    <location>
        <begin position="14"/>
        <end position="377"/>
    </location>
</feature>
<dbReference type="InterPro" id="IPR027266">
    <property type="entry name" value="TrmE/GcvT-like"/>
</dbReference>
<evidence type="ECO:0000256" key="11">
    <source>
        <dbReference type="ARBA" id="ARBA00055666"/>
    </source>
</evidence>
<evidence type="ECO:0000256" key="4">
    <source>
        <dbReference type="ARBA" id="ARBA00022630"/>
    </source>
</evidence>
<comment type="pathway">
    <text evidence="12">Amine and polyamine degradation; betaine degradation; sarcosine from betaine: step 2/2.</text>
</comment>
<dbReference type="Gene3D" id="3.30.9.10">
    <property type="entry name" value="D-Amino Acid Oxidase, subunit A, domain 2"/>
    <property type="match status" value="1"/>
</dbReference>
<keyword evidence="9" id="KW-0496">Mitochondrion</keyword>
<dbReference type="AlphaFoldDB" id="A0A7L0TBW8"/>
<dbReference type="SUPFAM" id="SSF103025">
    <property type="entry name" value="Folate-binding domain"/>
    <property type="match status" value="1"/>
</dbReference>
<dbReference type="GO" id="GO:0047865">
    <property type="term" value="F:dimethylglycine dehydrogenase activity"/>
    <property type="evidence" value="ECO:0007669"/>
    <property type="project" value="UniProtKB-EC"/>
</dbReference>
<dbReference type="Gene3D" id="2.40.30.110">
    <property type="entry name" value="Aminomethyltransferase beta-barrel domains"/>
    <property type="match status" value="1"/>
</dbReference>
<evidence type="ECO:0000313" key="20">
    <source>
        <dbReference type="Proteomes" id="UP000555275"/>
    </source>
</evidence>
<keyword evidence="7" id="KW-0007">Acetylation</keyword>
<dbReference type="InterPro" id="IPR036188">
    <property type="entry name" value="FAD/NAD-bd_sf"/>
</dbReference>
<evidence type="ECO:0000313" key="19">
    <source>
        <dbReference type="EMBL" id="NXL51252.1"/>
    </source>
</evidence>
<dbReference type="Pfam" id="PF08669">
    <property type="entry name" value="GCV_T_C"/>
    <property type="match status" value="1"/>
</dbReference>
<evidence type="ECO:0000256" key="10">
    <source>
        <dbReference type="ARBA" id="ARBA00052020"/>
    </source>
</evidence>
<comment type="function">
    <text evidence="11">Catalyzes the demethylation of N,N-dimethylglycine to sarcosine. Also has activity with sarcosine in vitro.</text>
</comment>
<evidence type="ECO:0000256" key="2">
    <source>
        <dbReference type="ARBA" id="ARBA00004173"/>
    </source>
</evidence>
<dbReference type="OrthoDB" id="498204at2759"/>
<dbReference type="SUPFAM" id="SSF51905">
    <property type="entry name" value="FAD/NAD(P)-binding domain"/>
    <property type="match status" value="1"/>
</dbReference>
<accession>A0A7L0TBW8</accession>
<dbReference type="EMBL" id="VXAO01001210">
    <property type="protein sequence ID" value="NXL51252.1"/>
    <property type="molecule type" value="Genomic_DNA"/>
</dbReference>
<feature type="non-terminal residue" evidence="19">
    <location>
        <position position="1"/>
    </location>
</feature>
<dbReference type="FunFam" id="3.30.70.1400:FF:000005">
    <property type="entry name" value="Dimethylglycine dehydrogenase, mitochondrial"/>
    <property type="match status" value="1"/>
</dbReference>
<protein>
    <recommendedName>
        <fullName evidence="14">Dimethylglycine dehydrogenase, mitochondrial</fullName>
        <ecNumber evidence="13">1.5.8.4</ecNumber>
    </recommendedName>
    <alternativeName>
        <fullName evidence="15">ME2GLYDH</fullName>
    </alternativeName>
</protein>
<comment type="caution">
    <text evidence="19">The sequence shown here is derived from an EMBL/GenBank/DDBJ whole genome shotgun (WGS) entry which is preliminary data.</text>
</comment>
<dbReference type="Gene3D" id="3.30.70.1400">
    <property type="entry name" value="Aminomethyltransferase beta-barrel domains"/>
    <property type="match status" value="1"/>
</dbReference>
<evidence type="ECO:0000259" key="16">
    <source>
        <dbReference type="Pfam" id="PF01266"/>
    </source>
</evidence>
<comment type="cofactor">
    <cofactor evidence="1">
        <name>FAD</name>
        <dbReference type="ChEBI" id="CHEBI:57692"/>
    </cofactor>
</comment>
<feature type="non-terminal residue" evidence="19">
    <location>
        <position position="838"/>
    </location>
</feature>
<evidence type="ECO:0000256" key="6">
    <source>
        <dbReference type="ARBA" id="ARBA00022946"/>
    </source>
</evidence>
<comment type="catalytic activity">
    <reaction evidence="10">
        <text>(6S)-5,6,7,8-tetrahydrofolyl-(gamma-L-Glu)(n) + N,N-dimethylglycine + oxidized [electron-transfer flavoprotein] + H(+) = (6R)-5,10-methylenetetrahydrofolyl-(gamma-L-Glu)(n) + sarcosine + reduced [electron-transfer flavoprotein]</text>
        <dbReference type="Rhea" id="RHEA:52856"/>
        <dbReference type="Rhea" id="RHEA-COMP:10685"/>
        <dbReference type="Rhea" id="RHEA-COMP:10686"/>
        <dbReference type="Rhea" id="RHEA-COMP:13257"/>
        <dbReference type="Rhea" id="RHEA-COMP:14738"/>
        <dbReference type="ChEBI" id="CHEBI:15378"/>
        <dbReference type="ChEBI" id="CHEBI:57433"/>
        <dbReference type="ChEBI" id="CHEBI:57692"/>
        <dbReference type="ChEBI" id="CHEBI:58251"/>
        <dbReference type="ChEBI" id="CHEBI:58307"/>
        <dbReference type="ChEBI" id="CHEBI:136572"/>
        <dbReference type="ChEBI" id="CHEBI:141005"/>
        <dbReference type="EC" id="1.5.8.4"/>
    </reaction>
</comment>
<dbReference type="InterPro" id="IPR013977">
    <property type="entry name" value="GcvT_C"/>
</dbReference>
<keyword evidence="6" id="KW-0809">Transit peptide</keyword>
<evidence type="ECO:0000256" key="1">
    <source>
        <dbReference type="ARBA" id="ARBA00001974"/>
    </source>
</evidence>
<evidence type="ECO:0000256" key="3">
    <source>
        <dbReference type="ARBA" id="ARBA00008609"/>
    </source>
</evidence>
<evidence type="ECO:0000256" key="13">
    <source>
        <dbReference type="ARBA" id="ARBA00066704"/>
    </source>
</evidence>
<dbReference type="PANTHER" id="PTHR43757">
    <property type="entry name" value="AMINOMETHYLTRANSFERASE"/>
    <property type="match status" value="1"/>
</dbReference>
<dbReference type="EC" id="1.5.8.4" evidence="13"/>
<reference evidence="19 20" key="1">
    <citation type="submission" date="2019-09" db="EMBL/GenBank/DDBJ databases">
        <title>Bird 10,000 Genomes (B10K) Project - Family phase.</title>
        <authorList>
            <person name="Zhang G."/>
        </authorList>
    </citation>
    <scope>NUCLEOTIDE SEQUENCE [LARGE SCALE GENOMIC DNA]</scope>
    <source>
        <strain evidence="19">B10K-DU-009-04</strain>
        <tissue evidence="19">Mixed tissue sample</tissue>
    </source>
</reference>
<dbReference type="Pfam" id="PF01266">
    <property type="entry name" value="DAO"/>
    <property type="match status" value="1"/>
</dbReference>
<dbReference type="InterPro" id="IPR006222">
    <property type="entry name" value="GCVT_N"/>
</dbReference>
<dbReference type="InterPro" id="IPR029043">
    <property type="entry name" value="GcvT/YgfZ_C"/>
</dbReference>
<dbReference type="FunFam" id="2.40.30.110:FF:000005">
    <property type="entry name" value="dimethylglycine dehydrogenase, mitochondrial"/>
    <property type="match status" value="1"/>
</dbReference>
<dbReference type="SUPFAM" id="SSF101790">
    <property type="entry name" value="Aminomethyltransferase beta-barrel domain"/>
    <property type="match status" value="1"/>
</dbReference>
<comment type="subcellular location">
    <subcellularLocation>
        <location evidence="2">Mitochondrion</location>
    </subcellularLocation>
</comment>
<feature type="domain" description="Aminomethyltransferase C-terminal" evidence="18">
    <location>
        <begin position="742"/>
        <end position="820"/>
    </location>
</feature>